<dbReference type="RefSeq" id="XP_030854804.1">
    <property type="nucleotide sequence ID" value="XM_030998944.1"/>
</dbReference>
<dbReference type="PROSITE" id="PS00888">
    <property type="entry name" value="CNMP_BINDING_1"/>
    <property type="match status" value="1"/>
</dbReference>
<dbReference type="Gene3D" id="1.10.287.630">
    <property type="entry name" value="Helix hairpin bin"/>
    <property type="match status" value="1"/>
</dbReference>
<evidence type="ECO:0000256" key="7">
    <source>
        <dbReference type="ARBA" id="ARBA00023286"/>
    </source>
</evidence>
<dbReference type="SUPFAM" id="SSF81324">
    <property type="entry name" value="Voltage-gated potassium channels"/>
    <property type="match status" value="1"/>
</dbReference>
<keyword evidence="5" id="KW-0406">Ion transport</keyword>
<keyword evidence="8" id="KW-0407">Ion channel</keyword>
<protein>
    <recommendedName>
        <fullName evidence="12">Cyclic nucleotide-binding domain-containing protein</fullName>
    </recommendedName>
</protein>
<organism evidence="13 14">
    <name type="scientific">Strongylocentrotus purpuratus</name>
    <name type="common">Purple sea urchin</name>
    <dbReference type="NCBI Taxonomy" id="7668"/>
    <lineage>
        <taxon>Eukaryota</taxon>
        <taxon>Metazoa</taxon>
        <taxon>Echinodermata</taxon>
        <taxon>Eleutherozoa</taxon>
        <taxon>Echinozoa</taxon>
        <taxon>Echinoidea</taxon>
        <taxon>Euechinoidea</taxon>
        <taxon>Echinacea</taxon>
        <taxon>Camarodonta</taxon>
        <taxon>Echinidea</taxon>
        <taxon>Strongylocentrotidae</taxon>
        <taxon>Strongylocentrotus</taxon>
    </lineage>
</organism>
<evidence type="ECO:0000256" key="1">
    <source>
        <dbReference type="ARBA" id="ARBA00004141"/>
    </source>
</evidence>
<evidence type="ECO:0000313" key="14">
    <source>
        <dbReference type="Proteomes" id="UP000007110"/>
    </source>
</evidence>
<dbReference type="PROSITE" id="PS00889">
    <property type="entry name" value="CNMP_BINDING_2"/>
    <property type="match status" value="1"/>
</dbReference>
<keyword evidence="3 11" id="KW-0812">Transmembrane</keyword>
<dbReference type="FunFam" id="1.10.287.630:FF:000001">
    <property type="entry name" value="Cyclic nucleotide-gated channel alpha 3"/>
    <property type="match status" value="1"/>
</dbReference>
<evidence type="ECO:0000256" key="11">
    <source>
        <dbReference type="SAM" id="Phobius"/>
    </source>
</evidence>
<evidence type="ECO:0000256" key="5">
    <source>
        <dbReference type="ARBA" id="ARBA00023065"/>
    </source>
</evidence>
<feature type="transmembrane region" description="Helical" evidence="11">
    <location>
        <begin position="136"/>
        <end position="158"/>
    </location>
</feature>
<evidence type="ECO:0000256" key="8">
    <source>
        <dbReference type="ARBA" id="ARBA00023303"/>
    </source>
</evidence>
<dbReference type="InterPro" id="IPR005821">
    <property type="entry name" value="Ion_trans_dom"/>
</dbReference>
<dbReference type="CDD" id="cd00038">
    <property type="entry name" value="CAP_ED"/>
    <property type="match status" value="1"/>
</dbReference>
<dbReference type="InterPro" id="IPR000595">
    <property type="entry name" value="cNMP-bd_dom"/>
</dbReference>
<dbReference type="PANTHER" id="PTHR45638:SF13">
    <property type="entry name" value="CYCLIC NUCLEOTIDE-BINDING DOMAIN-CONTAINING PROTEIN"/>
    <property type="match status" value="1"/>
</dbReference>
<evidence type="ECO:0000313" key="13">
    <source>
        <dbReference type="EnsemblMetazoa" id="XP_030854804"/>
    </source>
</evidence>
<dbReference type="SMART" id="SM00100">
    <property type="entry name" value="cNMP"/>
    <property type="match status" value="1"/>
</dbReference>
<keyword evidence="9" id="KW-0175">Coiled coil</keyword>
<reference evidence="13" key="2">
    <citation type="submission" date="2021-01" db="UniProtKB">
        <authorList>
            <consortium name="EnsemblMetazoa"/>
        </authorList>
    </citation>
    <scope>IDENTIFICATION</scope>
</reference>
<dbReference type="InterPro" id="IPR014710">
    <property type="entry name" value="RmlC-like_jellyroll"/>
</dbReference>
<dbReference type="Gene3D" id="1.10.287.70">
    <property type="match status" value="1"/>
</dbReference>
<dbReference type="GO" id="GO:0016020">
    <property type="term" value="C:membrane"/>
    <property type="evidence" value="ECO:0007669"/>
    <property type="project" value="UniProtKB-SubCell"/>
</dbReference>
<feature type="region of interest" description="Disordered" evidence="10">
    <location>
        <begin position="361"/>
        <end position="417"/>
    </location>
</feature>
<keyword evidence="7" id="KW-1071">Ligand-gated ion channel</keyword>
<comment type="subcellular location">
    <subcellularLocation>
        <location evidence="1">Membrane</location>
        <topology evidence="1">Multi-pass membrane protein</topology>
    </subcellularLocation>
</comment>
<evidence type="ECO:0000256" key="2">
    <source>
        <dbReference type="ARBA" id="ARBA00022448"/>
    </source>
</evidence>
<dbReference type="OrthoDB" id="421226at2759"/>
<feature type="transmembrane region" description="Helical" evidence="11">
    <location>
        <begin position="66"/>
        <end position="84"/>
    </location>
</feature>
<proteinExistence type="predicted"/>
<dbReference type="GeneID" id="105443840"/>
<dbReference type="FunFam" id="2.60.120.10:FF:000002">
    <property type="entry name" value="Cyclic nucleotide gated channel alpha 1a"/>
    <property type="match status" value="1"/>
</dbReference>
<feature type="domain" description="Cyclic nucleotide-binding" evidence="12">
    <location>
        <begin position="240"/>
        <end position="365"/>
    </location>
</feature>
<reference evidence="14" key="1">
    <citation type="submission" date="2015-02" db="EMBL/GenBank/DDBJ databases">
        <title>Genome sequencing for Strongylocentrotus purpuratus.</title>
        <authorList>
            <person name="Murali S."/>
            <person name="Liu Y."/>
            <person name="Vee V."/>
            <person name="English A."/>
            <person name="Wang M."/>
            <person name="Skinner E."/>
            <person name="Han Y."/>
            <person name="Muzny D.M."/>
            <person name="Worley K.C."/>
            <person name="Gibbs R.A."/>
        </authorList>
    </citation>
    <scope>NUCLEOTIDE SEQUENCE</scope>
</reference>
<dbReference type="InterPro" id="IPR018488">
    <property type="entry name" value="cNMP-bd_CS"/>
</dbReference>
<dbReference type="AlphaFoldDB" id="A0A7M7PR54"/>
<evidence type="ECO:0000256" key="10">
    <source>
        <dbReference type="SAM" id="MobiDB-lite"/>
    </source>
</evidence>
<dbReference type="Pfam" id="PF00027">
    <property type="entry name" value="cNMP_binding"/>
    <property type="match status" value="1"/>
</dbReference>
<dbReference type="KEGG" id="spu:105443840"/>
<evidence type="ECO:0000256" key="6">
    <source>
        <dbReference type="ARBA" id="ARBA00023136"/>
    </source>
</evidence>
<dbReference type="GO" id="GO:0005221">
    <property type="term" value="F:intracellularly cyclic nucleotide-activated monoatomic cation channel activity"/>
    <property type="evidence" value="ECO:0007669"/>
    <property type="project" value="InterPro"/>
</dbReference>
<dbReference type="PANTHER" id="PTHR45638">
    <property type="entry name" value="CYCLIC NUCLEOTIDE-GATED CATION CHANNEL SUBUNIT A"/>
    <property type="match status" value="1"/>
</dbReference>
<keyword evidence="14" id="KW-1185">Reference proteome</keyword>
<dbReference type="Gene3D" id="2.60.120.10">
    <property type="entry name" value="Jelly Rolls"/>
    <property type="match status" value="1"/>
</dbReference>
<feature type="compositionally biased region" description="Basic and acidic residues" evidence="10">
    <location>
        <begin position="361"/>
        <end position="381"/>
    </location>
</feature>
<dbReference type="EnsemblMetazoa" id="XM_030998944">
    <property type="protein sequence ID" value="XP_030854804"/>
    <property type="gene ID" value="LOC105443840"/>
</dbReference>
<keyword evidence="6 11" id="KW-0472">Membrane</keyword>
<keyword evidence="2" id="KW-0813">Transport</keyword>
<feature type="coiled-coil region" evidence="9">
    <location>
        <begin position="459"/>
        <end position="493"/>
    </location>
</feature>
<evidence type="ECO:0000259" key="12">
    <source>
        <dbReference type="PROSITE" id="PS50042"/>
    </source>
</evidence>
<dbReference type="InterPro" id="IPR050866">
    <property type="entry name" value="CNG_cation_channel"/>
</dbReference>
<dbReference type="InterPro" id="IPR018490">
    <property type="entry name" value="cNMP-bd_dom_sf"/>
</dbReference>
<dbReference type="Proteomes" id="UP000007110">
    <property type="component" value="Unassembled WGS sequence"/>
</dbReference>
<evidence type="ECO:0000256" key="3">
    <source>
        <dbReference type="ARBA" id="ARBA00022692"/>
    </source>
</evidence>
<keyword evidence="4 11" id="KW-1133">Transmembrane helix</keyword>
<dbReference type="Pfam" id="PF00520">
    <property type="entry name" value="Ion_trans"/>
    <property type="match status" value="1"/>
</dbReference>
<evidence type="ECO:0000256" key="9">
    <source>
        <dbReference type="SAM" id="Coils"/>
    </source>
</evidence>
<feature type="compositionally biased region" description="Basic and acidic residues" evidence="10">
    <location>
        <begin position="391"/>
        <end position="401"/>
    </location>
</feature>
<dbReference type="InParanoid" id="A0A7M7PR54"/>
<dbReference type="PROSITE" id="PS50042">
    <property type="entry name" value="CNMP_BINDING_3"/>
    <property type="match status" value="1"/>
</dbReference>
<name>A0A7M7PR54_STRPU</name>
<dbReference type="SUPFAM" id="SSF51206">
    <property type="entry name" value="cAMP-binding domain-like"/>
    <property type="match status" value="1"/>
</dbReference>
<sequence length="667" mass="75546">MVPWGVAYEICRELLLPLRLFNISLPQISRTVLRLPKLLKWHSLDTFFAKWDSRTSNPNRLRAFKLSMYLAISIHWIGCFYYMLSEFEGFGVNAWVYPLDTMEEDFMSKYIKIMYWSTVTLTTIGGTPNPVTNTEYSFTGMTFLIGVFLFAAVVGNVGDVISNMNASRQEFTTKMDAIKFYMNHRRVPEHLQDRVKKWSDYAWSRTQALDDQTFLDILPPRLRAEIAIHVHLDTLKKVKIFEDCEQGLLCELVLKLRSQIFSPGDYICRRGEIGREMFIINHGHVQVVVQDQETQECMVVATLSEGNYFGEISLLKLDEGQNRRTADVVSLGYSELLCLSKKDLMQALVEYPDAKKVLEKHGRDRMEKNKEAARMQRRKSEATLQVPDSARLLEDGNKEGDGTSDGTGGGSMSNHAIKQTTAVTGLLTRMIDKTKETSELRHIINELRKFDSLATKQKVTELSKRCDDLKTQLEERDGELKRALRRISELESRVAGKLHHGHFGLVNGNHQKRMNLGRLALRNLRHRGSVESSDNDSSSVWASFDAEDSGPRILITVSSEEKSGSLNSGNGRTMNGRTRTITVPGICLNGVMQQEPSEYQLIGFVGNGNGFYGDDGLEEEEARIGRELLSEKSDFSLSSRSYLDSSRMSADLTDASCYSDNSIDSDY</sequence>
<accession>A0A7M7PR54</accession>
<evidence type="ECO:0000256" key="4">
    <source>
        <dbReference type="ARBA" id="ARBA00022989"/>
    </source>
</evidence>